<dbReference type="GO" id="GO:0005829">
    <property type="term" value="C:cytosol"/>
    <property type="evidence" value="ECO:0007669"/>
    <property type="project" value="TreeGrafter"/>
</dbReference>
<dbReference type="PANTHER" id="PTHR45527:SF14">
    <property type="entry name" value="PLIPASTATIN SYNTHASE SUBUNIT B"/>
    <property type="match status" value="1"/>
</dbReference>
<name>A0A0F6A6N4_9GAMM</name>
<dbReference type="RefSeq" id="WP_046357680.1">
    <property type="nucleotide sequence ID" value="NZ_AUXW01000176.1"/>
</dbReference>
<dbReference type="PATRIC" id="fig|1129367.4.peg.4282"/>
<protein>
    <recommendedName>
        <fullName evidence="4">Carrier domain-containing protein</fullName>
    </recommendedName>
</protein>
<dbReference type="PROSITE" id="PS50075">
    <property type="entry name" value="CARRIER"/>
    <property type="match status" value="1"/>
</dbReference>
<dbReference type="InterPro" id="IPR020806">
    <property type="entry name" value="PKS_PP-bd"/>
</dbReference>
<evidence type="ECO:0000313" key="5">
    <source>
        <dbReference type="EMBL" id="KKE81788.1"/>
    </source>
</evidence>
<dbReference type="InterPro" id="IPR006162">
    <property type="entry name" value="Ppantetheine_attach_site"/>
</dbReference>
<evidence type="ECO:0000259" key="4">
    <source>
        <dbReference type="PROSITE" id="PS50075"/>
    </source>
</evidence>
<evidence type="ECO:0000256" key="1">
    <source>
        <dbReference type="ARBA" id="ARBA00001957"/>
    </source>
</evidence>
<dbReference type="InterPro" id="IPR025110">
    <property type="entry name" value="AMP-bd_C"/>
</dbReference>
<accession>A0A0F6A6N4</accession>
<dbReference type="GO" id="GO:0043041">
    <property type="term" value="P:amino acid activation for nonribosomal peptide biosynthetic process"/>
    <property type="evidence" value="ECO:0007669"/>
    <property type="project" value="TreeGrafter"/>
</dbReference>
<feature type="non-terminal residue" evidence="5">
    <location>
        <position position="1"/>
    </location>
</feature>
<reference evidence="5 6" key="1">
    <citation type="journal article" date="2015" name="BMC Genomics">
        <title>Genome mining reveals unlocked bioactive potential of marine Gram-negative bacteria.</title>
        <authorList>
            <person name="Machado H."/>
            <person name="Sonnenschein E.C."/>
            <person name="Melchiorsen J."/>
            <person name="Gram L."/>
        </authorList>
    </citation>
    <scope>NUCLEOTIDE SEQUENCE [LARGE SCALE GENOMIC DNA]</scope>
    <source>
        <strain evidence="5 6">S4054</strain>
    </source>
</reference>
<sequence>DQVKVRGYRIELGEVETQLTDLEGVDSALVITTELTGSEQLVGYVRPNRELDEAAKTAFLTELQLGLSGKLPDYMVPNVLMVIEQWPLTNNGKVDNKALPQPDGSLLQGEYIAPETETEQALAEIWSELLGVELEKVSTTANFFALGGHSLLVIRMIAMVKKRLQVSLDISKLYDNANVKEIAELCEQVLIKSELAERLSKHHESDLEEVEF</sequence>
<dbReference type="AlphaFoldDB" id="A0A0F6A6N4"/>
<proteinExistence type="predicted"/>
<evidence type="ECO:0000256" key="3">
    <source>
        <dbReference type="ARBA" id="ARBA00022553"/>
    </source>
</evidence>
<dbReference type="SUPFAM" id="SSF56801">
    <property type="entry name" value="Acetyl-CoA synthetase-like"/>
    <property type="match status" value="1"/>
</dbReference>
<dbReference type="Proteomes" id="UP000033434">
    <property type="component" value="Unassembled WGS sequence"/>
</dbReference>
<dbReference type="InterPro" id="IPR009081">
    <property type="entry name" value="PP-bd_ACP"/>
</dbReference>
<evidence type="ECO:0000313" key="6">
    <source>
        <dbReference type="Proteomes" id="UP000033434"/>
    </source>
</evidence>
<dbReference type="FunFam" id="1.10.1200.10:FF:000005">
    <property type="entry name" value="Nonribosomal peptide synthetase 1"/>
    <property type="match status" value="1"/>
</dbReference>
<dbReference type="EMBL" id="AUXW01000176">
    <property type="protein sequence ID" value="KKE81788.1"/>
    <property type="molecule type" value="Genomic_DNA"/>
</dbReference>
<dbReference type="PANTHER" id="PTHR45527">
    <property type="entry name" value="NONRIBOSOMAL PEPTIDE SYNTHETASE"/>
    <property type="match status" value="1"/>
</dbReference>
<dbReference type="GO" id="GO:0031177">
    <property type="term" value="F:phosphopantetheine binding"/>
    <property type="evidence" value="ECO:0007669"/>
    <property type="project" value="InterPro"/>
</dbReference>
<dbReference type="Pfam" id="PF13193">
    <property type="entry name" value="AMP-binding_C"/>
    <property type="match status" value="1"/>
</dbReference>
<dbReference type="InterPro" id="IPR045851">
    <property type="entry name" value="AMP-bd_C_sf"/>
</dbReference>
<keyword evidence="2" id="KW-0596">Phosphopantetheine</keyword>
<dbReference type="SMART" id="SM00823">
    <property type="entry name" value="PKS_PP"/>
    <property type="match status" value="1"/>
</dbReference>
<evidence type="ECO:0000256" key="2">
    <source>
        <dbReference type="ARBA" id="ARBA00022450"/>
    </source>
</evidence>
<dbReference type="GO" id="GO:0044550">
    <property type="term" value="P:secondary metabolite biosynthetic process"/>
    <property type="evidence" value="ECO:0007669"/>
    <property type="project" value="TreeGrafter"/>
</dbReference>
<feature type="domain" description="Carrier" evidence="4">
    <location>
        <begin position="113"/>
        <end position="190"/>
    </location>
</feature>
<comment type="caution">
    <text evidence="5">The sequence shown here is derived from an EMBL/GenBank/DDBJ whole genome shotgun (WGS) entry which is preliminary data.</text>
</comment>
<dbReference type="InterPro" id="IPR036736">
    <property type="entry name" value="ACP-like_sf"/>
</dbReference>
<gene>
    <name evidence="5" type="ORF">N479_02170</name>
</gene>
<keyword evidence="3" id="KW-0597">Phosphoprotein</keyword>
<dbReference type="Pfam" id="PF00550">
    <property type="entry name" value="PP-binding"/>
    <property type="match status" value="1"/>
</dbReference>
<dbReference type="PROSITE" id="PS00012">
    <property type="entry name" value="PHOSPHOPANTETHEINE"/>
    <property type="match status" value="1"/>
</dbReference>
<dbReference type="Gene3D" id="3.30.300.30">
    <property type="match status" value="1"/>
</dbReference>
<organism evidence="5 6">
    <name type="scientific">Pseudoalteromonas luteoviolacea S4054</name>
    <dbReference type="NCBI Taxonomy" id="1129367"/>
    <lineage>
        <taxon>Bacteria</taxon>
        <taxon>Pseudomonadati</taxon>
        <taxon>Pseudomonadota</taxon>
        <taxon>Gammaproteobacteria</taxon>
        <taxon>Alteromonadales</taxon>
        <taxon>Pseudoalteromonadaceae</taxon>
        <taxon>Pseudoalteromonas</taxon>
    </lineage>
</organism>
<comment type="cofactor">
    <cofactor evidence="1">
        <name>pantetheine 4'-phosphate</name>
        <dbReference type="ChEBI" id="CHEBI:47942"/>
    </cofactor>
</comment>
<dbReference type="Gene3D" id="1.10.1200.10">
    <property type="entry name" value="ACP-like"/>
    <property type="match status" value="1"/>
</dbReference>
<dbReference type="SUPFAM" id="SSF47336">
    <property type="entry name" value="ACP-like"/>
    <property type="match status" value="1"/>
</dbReference>